<evidence type="ECO:0000256" key="3">
    <source>
        <dbReference type="ARBA" id="ARBA00022630"/>
    </source>
</evidence>
<gene>
    <name evidence="11" type="ORF">HZU40_03005</name>
</gene>
<dbReference type="Pfam" id="PF02770">
    <property type="entry name" value="Acyl-CoA_dh_M"/>
    <property type="match status" value="1"/>
</dbReference>
<evidence type="ECO:0000259" key="9">
    <source>
        <dbReference type="Pfam" id="PF02770"/>
    </source>
</evidence>
<dbReference type="AlphaFoldDB" id="A0A7G8PG82"/>
<dbReference type="GO" id="GO:0050660">
    <property type="term" value="F:flavin adenine dinucleotide binding"/>
    <property type="evidence" value="ECO:0007669"/>
    <property type="project" value="InterPro"/>
</dbReference>
<name>A0A7G8PG82_9MYCO</name>
<dbReference type="GO" id="GO:0016627">
    <property type="term" value="F:oxidoreductase activity, acting on the CH-CH group of donors"/>
    <property type="evidence" value="ECO:0007669"/>
    <property type="project" value="InterPro"/>
</dbReference>
<dbReference type="InterPro" id="IPR006091">
    <property type="entry name" value="Acyl-CoA_Oxase/DH_mid-dom"/>
</dbReference>
<organism evidence="11 12">
    <name type="scientific">Mycolicibacterium fluoranthenivorans</name>
    <dbReference type="NCBI Taxonomy" id="258505"/>
    <lineage>
        <taxon>Bacteria</taxon>
        <taxon>Bacillati</taxon>
        <taxon>Actinomycetota</taxon>
        <taxon>Actinomycetes</taxon>
        <taxon>Mycobacteriales</taxon>
        <taxon>Mycobacteriaceae</taxon>
        <taxon>Mycolicibacterium</taxon>
    </lineage>
</organism>
<feature type="region of interest" description="Disordered" evidence="7">
    <location>
        <begin position="1"/>
        <end position="21"/>
    </location>
</feature>
<evidence type="ECO:0000256" key="7">
    <source>
        <dbReference type="SAM" id="MobiDB-lite"/>
    </source>
</evidence>
<comment type="similarity">
    <text evidence="2 6">Belongs to the acyl-CoA dehydrogenase family.</text>
</comment>
<dbReference type="Pfam" id="PF02771">
    <property type="entry name" value="Acyl-CoA_dh_N"/>
    <property type="match status" value="1"/>
</dbReference>
<dbReference type="InterPro" id="IPR046373">
    <property type="entry name" value="Acyl-CoA_Oxase/DH_mid-dom_sf"/>
</dbReference>
<keyword evidence="5 6" id="KW-0560">Oxidoreductase</keyword>
<feature type="domain" description="Acyl-CoA dehydrogenase/oxidase C-terminal" evidence="8">
    <location>
        <begin position="330"/>
        <end position="471"/>
    </location>
</feature>
<keyword evidence="3 6" id="KW-0285">Flavoprotein</keyword>
<evidence type="ECO:0000313" key="11">
    <source>
        <dbReference type="EMBL" id="QNJ93348.1"/>
    </source>
</evidence>
<dbReference type="InterPro" id="IPR036250">
    <property type="entry name" value="AcylCo_DH-like_C"/>
</dbReference>
<evidence type="ECO:0000259" key="8">
    <source>
        <dbReference type="Pfam" id="PF00441"/>
    </source>
</evidence>
<reference evidence="11 12" key="1">
    <citation type="submission" date="2020-07" db="EMBL/GenBank/DDBJ databases">
        <title>Draft genome sequence of four isobutane-metabolizing strains capable of cometabolically degrading diverse ether contaminants.</title>
        <authorList>
            <person name="Chen W."/>
            <person name="Faulkner N."/>
            <person name="Smith C."/>
            <person name="Hyman M."/>
        </authorList>
    </citation>
    <scope>NUCLEOTIDE SEQUENCE [LARGE SCALE GENOMIC DNA]</scope>
    <source>
        <strain evidence="11 12">2A</strain>
    </source>
</reference>
<dbReference type="GO" id="GO:0005886">
    <property type="term" value="C:plasma membrane"/>
    <property type="evidence" value="ECO:0007669"/>
    <property type="project" value="TreeGrafter"/>
</dbReference>
<dbReference type="FunFam" id="2.40.110.10:FF:000011">
    <property type="entry name" value="Acyl-CoA dehydrogenase FadE34"/>
    <property type="match status" value="1"/>
</dbReference>
<dbReference type="Proteomes" id="UP000515498">
    <property type="component" value="Chromosome"/>
</dbReference>
<evidence type="ECO:0000313" key="12">
    <source>
        <dbReference type="Proteomes" id="UP000515498"/>
    </source>
</evidence>
<feature type="region of interest" description="Disordered" evidence="7">
    <location>
        <begin position="38"/>
        <end position="69"/>
    </location>
</feature>
<protein>
    <submittedName>
        <fullName evidence="11">Acyl-CoA dehydrogenase family protein</fullName>
    </submittedName>
</protein>
<keyword evidence="4 6" id="KW-0274">FAD</keyword>
<dbReference type="InterPro" id="IPR037069">
    <property type="entry name" value="AcylCoA_DH/ox_N_sf"/>
</dbReference>
<sequence length="478" mass="51890">MVTLSFAGGLGPGGRGRRRGRLVGEHGQSCLLRSVAQRVAHQHPDPRRHRIHLGGRRSPVPQEGQDRRSALWIPGLPLRPAGRGSWLRDRCPDAGGTALTATVAGEDIAARRSEIREFLTDSPRPEGLRNYGPTPTPDDVGPGRLWHKHLAAHGYTCLHWPTEYGGADASVAFQAVFAEECARAGVPRQLGITAVDLVGPVLIAYGSEEQKRTYLEPIRLGDHVWTQLFSEPGAGSDLAGVRTKAEPVDGGWKINGQKVWSSAANSAQYGLLLARTEADSHRGLSMFVVPMDAPGVTVRPLRQIDGECKFNEVFLDDVLLGPDAIVGEPGQGWAIALLTLGRERLTLGSQAVSMFKLLELMSAAAAQRDRLDAVTKRSLIKLWTRMWLLRYTWQRAVAGGDLTAPAFSVLKLMTSETDRDLGDMATDVLGTDACATPESSELIRAMLVGRAQTILGGTSEIQRNILAERLLGLPKDRR</sequence>
<proteinExistence type="inferred from homology"/>
<accession>A0A7G8PG82</accession>
<dbReference type="InterPro" id="IPR009075">
    <property type="entry name" value="AcylCo_DH/oxidase_C"/>
</dbReference>
<evidence type="ECO:0000256" key="6">
    <source>
        <dbReference type="RuleBase" id="RU362125"/>
    </source>
</evidence>
<evidence type="ECO:0000256" key="5">
    <source>
        <dbReference type="ARBA" id="ARBA00023002"/>
    </source>
</evidence>
<dbReference type="InterPro" id="IPR009100">
    <property type="entry name" value="AcylCoA_DH/oxidase_NM_dom_sf"/>
</dbReference>
<dbReference type="PANTHER" id="PTHR43292:SF3">
    <property type="entry name" value="ACYL-COA DEHYDROGENASE FADE29"/>
    <property type="match status" value="1"/>
</dbReference>
<dbReference type="InterPro" id="IPR052161">
    <property type="entry name" value="Mycobact_Acyl-CoA_DH"/>
</dbReference>
<dbReference type="EMBL" id="CP059894">
    <property type="protein sequence ID" value="QNJ93348.1"/>
    <property type="molecule type" value="Genomic_DNA"/>
</dbReference>
<evidence type="ECO:0000256" key="1">
    <source>
        <dbReference type="ARBA" id="ARBA00001974"/>
    </source>
</evidence>
<dbReference type="Pfam" id="PF00441">
    <property type="entry name" value="Acyl-CoA_dh_1"/>
    <property type="match status" value="1"/>
</dbReference>
<dbReference type="PANTHER" id="PTHR43292">
    <property type="entry name" value="ACYL-COA DEHYDROGENASE"/>
    <property type="match status" value="1"/>
</dbReference>
<feature type="domain" description="Acyl-CoA dehydrogenase/oxidase N-terminal" evidence="10">
    <location>
        <begin position="112"/>
        <end position="218"/>
    </location>
</feature>
<comment type="cofactor">
    <cofactor evidence="1 6">
        <name>FAD</name>
        <dbReference type="ChEBI" id="CHEBI:57692"/>
    </cofactor>
</comment>
<dbReference type="KEGG" id="mflu:HZU40_03005"/>
<feature type="compositionally biased region" description="Basic residues" evidence="7">
    <location>
        <begin position="46"/>
        <end position="55"/>
    </location>
</feature>
<dbReference type="SUPFAM" id="SSF47203">
    <property type="entry name" value="Acyl-CoA dehydrogenase C-terminal domain-like"/>
    <property type="match status" value="1"/>
</dbReference>
<evidence type="ECO:0000259" key="10">
    <source>
        <dbReference type="Pfam" id="PF02771"/>
    </source>
</evidence>
<dbReference type="InterPro" id="IPR013786">
    <property type="entry name" value="AcylCoA_DH/ox_N"/>
</dbReference>
<dbReference type="Gene3D" id="1.10.540.10">
    <property type="entry name" value="Acyl-CoA dehydrogenase/oxidase, N-terminal domain"/>
    <property type="match status" value="1"/>
</dbReference>
<dbReference type="Gene3D" id="2.40.110.10">
    <property type="entry name" value="Butyryl-CoA Dehydrogenase, subunit A, domain 2"/>
    <property type="match status" value="1"/>
</dbReference>
<evidence type="ECO:0000256" key="4">
    <source>
        <dbReference type="ARBA" id="ARBA00022827"/>
    </source>
</evidence>
<dbReference type="SUPFAM" id="SSF56645">
    <property type="entry name" value="Acyl-CoA dehydrogenase NM domain-like"/>
    <property type="match status" value="1"/>
</dbReference>
<dbReference type="Gene3D" id="1.20.140.10">
    <property type="entry name" value="Butyryl-CoA Dehydrogenase, subunit A, domain 3"/>
    <property type="match status" value="1"/>
</dbReference>
<evidence type="ECO:0000256" key="2">
    <source>
        <dbReference type="ARBA" id="ARBA00009347"/>
    </source>
</evidence>
<feature type="domain" description="Acyl-CoA oxidase/dehydrogenase middle" evidence="9">
    <location>
        <begin position="229"/>
        <end position="318"/>
    </location>
</feature>